<evidence type="ECO:0000313" key="7">
    <source>
        <dbReference type="EMBL" id="WBW70645.1"/>
    </source>
</evidence>
<dbReference type="PROSITE" id="PS51360">
    <property type="entry name" value="PLUS3"/>
    <property type="match status" value="1"/>
</dbReference>
<organism evidence="7 8">
    <name type="scientific">Schizosaccharomyces osmophilus</name>
    <dbReference type="NCBI Taxonomy" id="2545709"/>
    <lineage>
        <taxon>Eukaryota</taxon>
        <taxon>Fungi</taxon>
        <taxon>Dikarya</taxon>
        <taxon>Ascomycota</taxon>
        <taxon>Taphrinomycotina</taxon>
        <taxon>Schizosaccharomycetes</taxon>
        <taxon>Schizosaccharomycetales</taxon>
        <taxon>Schizosaccharomycetaceae</taxon>
        <taxon>Schizosaccharomyces</taxon>
    </lineage>
</organism>
<feature type="region of interest" description="Disordered" evidence="5">
    <location>
        <begin position="1"/>
        <end position="78"/>
    </location>
</feature>
<feature type="compositionally biased region" description="Basic and acidic residues" evidence="5">
    <location>
        <begin position="48"/>
        <end position="61"/>
    </location>
</feature>
<name>A0AAE9W704_9SCHI</name>
<feature type="compositionally biased region" description="Basic and acidic residues" evidence="5">
    <location>
        <begin position="148"/>
        <end position="179"/>
    </location>
</feature>
<dbReference type="InterPro" id="IPR036128">
    <property type="entry name" value="Plus3-like_sf"/>
</dbReference>
<evidence type="ECO:0000256" key="2">
    <source>
        <dbReference type="ARBA" id="ARBA00023015"/>
    </source>
</evidence>
<feature type="domain" description="Plus3" evidence="6">
    <location>
        <begin position="210"/>
        <end position="341"/>
    </location>
</feature>
<dbReference type="InterPro" id="IPR004343">
    <property type="entry name" value="Plus-3_dom"/>
</dbReference>
<dbReference type="AlphaFoldDB" id="A0AAE9W704"/>
<comment type="subcellular location">
    <subcellularLocation>
        <location evidence="1">Nucleus</location>
    </subcellularLocation>
</comment>
<proteinExistence type="predicted"/>
<feature type="compositionally biased region" description="Acidic residues" evidence="5">
    <location>
        <begin position="29"/>
        <end position="47"/>
    </location>
</feature>
<feature type="region of interest" description="Disordered" evidence="5">
    <location>
        <begin position="128"/>
        <end position="209"/>
    </location>
</feature>
<accession>A0AAE9W704</accession>
<feature type="compositionally biased region" description="Basic and acidic residues" evidence="5">
    <location>
        <begin position="421"/>
        <end position="446"/>
    </location>
</feature>
<keyword evidence="4" id="KW-0539">Nucleus</keyword>
<dbReference type="SMART" id="SM00719">
    <property type="entry name" value="Plus3"/>
    <property type="match status" value="1"/>
</dbReference>
<dbReference type="EMBL" id="CP115611">
    <property type="protein sequence ID" value="WBW70645.1"/>
    <property type="molecule type" value="Genomic_DNA"/>
</dbReference>
<dbReference type="PANTHER" id="PTHR13115">
    <property type="entry name" value="RNA POLYMERASE-ASSOCIATED PROTEIN RTF1 HOMOLOG"/>
    <property type="match status" value="1"/>
</dbReference>
<dbReference type="Pfam" id="PF03126">
    <property type="entry name" value="Plus-3"/>
    <property type="match status" value="1"/>
</dbReference>
<evidence type="ECO:0000256" key="4">
    <source>
        <dbReference type="ARBA" id="ARBA00023242"/>
    </source>
</evidence>
<keyword evidence="3" id="KW-0804">Transcription</keyword>
<feature type="compositionally biased region" description="Polar residues" evidence="5">
    <location>
        <begin position="461"/>
        <end position="514"/>
    </location>
</feature>
<evidence type="ECO:0000259" key="6">
    <source>
        <dbReference type="PROSITE" id="PS51360"/>
    </source>
</evidence>
<dbReference type="SUPFAM" id="SSF159042">
    <property type="entry name" value="Plus3-like"/>
    <property type="match status" value="1"/>
</dbReference>
<protein>
    <submittedName>
        <fullName evidence="7">RNA polymerase II associated Paf1 complex</fullName>
    </submittedName>
</protein>
<keyword evidence="2" id="KW-0805">Transcription regulation</keyword>
<evidence type="ECO:0000313" key="8">
    <source>
        <dbReference type="Proteomes" id="UP001212411"/>
    </source>
</evidence>
<evidence type="ECO:0000256" key="1">
    <source>
        <dbReference type="ARBA" id="ARBA00004123"/>
    </source>
</evidence>
<dbReference type="PANTHER" id="PTHR13115:SF8">
    <property type="entry name" value="RNA POLYMERASE-ASSOCIATED PROTEIN RTF1 HOMOLOG"/>
    <property type="match status" value="1"/>
</dbReference>
<dbReference type="Gene3D" id="3.90.70.200">
    <property type="entry name" value="Plus-3 domain"/>
    <property type="match status" value="1"/>
</dbReference>
<dbReference type="GO" id="GO:0016593">
    <property type="term" value="C:Cdc73/Paf1 complex"/>
    <property type="evidence" value="ECO:0007669"/>
    <property type="project" value="TreeGrafter"/>
</dbReference>
<evidence type="ECO:0000256" key="3">
    <source>
        <dbReference type="ARBA" id="ARBA00023163"/>
    </source>
</evidence>
<feature type="region of interest" description="Disordered" evidence="5">
    <location>
        <begin position="417"/>
        <end position="524"/>
    </location>
</feature>
<keyword evidence="8" id="KW-1185">Reference proteome</keyword>
<dbReference type="KEGG" id="som:SOMG_01305"/>
<dbReference type="GeneID" id="80874787"/>
<dbReference type="GO" id="GO:1990269">
    <property type="term" value="F:RNA polymerase II C-terminal domain phosphoserine binding"/>
    <property type="evidence" value="ECO:0007669"/>
    <property type="project" value="TreeGrafter"/>
</dbReference>
<gene>
    <name evidence="7" type="primary">prf1</name>
    <name evidence="7" type="ORF">SOMG_01305</name>
</gene>
<reference evidence="7 8" key="1">
    <citation type="journal article" date="2023" name="G3 (Bethesda)">
        <title>A high-quality reference genome for the fission yeast Schizosaccharomyces osmophilus.</title>
        <authorList>
            <person name="Jia G.S."/>
            <person name="Zhang W.C."/>
            <person name="Liang Y."/>
            <person name="Liu X.H."/>
            <person name="Rhind N."/>
            <person name="Pidoux A."/>
            <person name="Brysch-Herzberg M."/>
            <person name="Du L.L."/>
        </authorList>
    </citation>
    <scope>NUCLEOTIDE SEQUENCE [LARGE SCALE GENOMIC DNA]</scope>
    <source>
        <strain evidence="7 8">CBS 15793</strain>
    </source>
</reference>
<sequence>MADFQDELLALAGVDDADVGNDRKRLHDELDDDSDSSSDEEKGEENDNNYRETSEKDKESQSEDDFEEKYQNPYMLEGKFKDEADRASIMAMSEIERESILFEREEEISKLMERRELAIRLLQQNNQYAAQTTRRSARDRPLTSTAAGKRDKLTELKKRRQERTYKPDEATVKSKKENFNSDYEEESERSEADASPYSPASDLEGKDEVKVGLPELNSIRMGRKHVAEYMYHPTFETTITGCFIRVKIGERDGQGVYRLCQVRGITEGRKPYRVEGVLTKTYLECFHGKSKRVFEANVLSNEPFTESDFQRWFHQMSEDKLSMPSRSFVERKLDDLKQMTQYLLNEREVSDIIRRKKELSRVPSNLAAEKTRLRQHRQAAIGANNTELAKELEERLNTLQELSVGNTTQTNFSEMDQLAKVNERNRRRNQAEVRLAEKRMNEERRRLATPATSLPPLAVAGNSNSSTPSIPASRISTPQPEQNFSSNTHSAPQSQTVASLDNTPKLSPSDSHISINEPVPAPVDHEPATLAEKEARLREKAVHGIDDLIATADFGIDINI</sequence>
<evidence type="ECO:0000256" key="5">
    <source>
        <dbReference type="SAM" id="MobiDB-lite"/>
    </source>
</evidence>
<dbReference type="Proteomes" id="UP001212411">
    <property type="component" value="Chromosome 1"/>
</dbReference>
<dbReference type="GO" id="GO:0003677">
    <property type="term" value="F:DNA binding"/>
    <property type="evidence" value="ECO:0007669"/>
    <property type="project" value="InterPro"/>
</dbReference>
<dbReference type="RefSeq" id="XP_056034888.1">
    <property type="nucleotide sequence ID" value="XM_056180098.1"/>
</dbReference>